<feature type="compositionally biased region" description="Acidic residues" evidence="10">
    <location>
        <begin position="154"/>
        <end position="175"/>
    </location>
</feature>
<feature type="compositionally biased region" description="Basic and acidic residues" evidence="10">
    <location>
        <begin position="120"/>
        <end position="153"/>
    </location>
</feature>
<feature type="compositionally biased region" description="Polar residues" evidence="10">
    <location>
        <begin position="255"/>
        <end position="264"/>
    </location>
</feature>
<keyword evidence="3" id="KW-0678">Repressor</keyword>
<keyword evidence="5" id="KW-0156">Chromatin regulator</keyword>
<dbReference type="Proteomes" id="UP000636800">
    <property type="component" value="Chromosome 5"/>
</dbReference>
<dbReference type="Pfam" id="PF17800">
    <property type="entry name" value="NPL"/>
    <property type="match status" value="1"/>
</dbReference>
<dbReference type="OrthoDB" id="1930084at2759"/>
<accession>A0A835QZB3</accession>
<feature type="compositionally biased region" description="Basic and acidic residues" evidence="10">
    <location>
        <begin position="196"/>
        <end position="216"/>
    </location>
</feature>
<dbReference type="FunFam" id="2.60.120.340:FF:000004">
    <property type="entry name" value="Histone deacetylase HDT1"/>
    <property type="match status" value="1"/>
</dbReference>
<comment type="similarity">
    <text evidence="2">Belongs to the histone deacetylase HD2 family.</text>
</comment>
<organism evidence="12 13">
    <name type="scientific">Vanilla planifolia</name>
    <name type="common">Vanilla</name>
    <dbReference type="NCBI Taxonomy" id="51239"/>
    <lineage>
        <taxon>Eukaryota</taxon>
        <taxon>Viridiplantae</taxon>
        <taxon>Streptophyta</taxon>
        <taxon>Embryophyta</taxon>
        <taxon>Tracheophyta</taxon>
        <taxon>Spermatophyta</taxon>
        <taxon>Magnoliopsida</taxon>
        <taxon>Liliopsida</taxon>
        <taxon>Asparagales</taxon>
        <taxon>Orchidaceae</taxon>
        <taxon>Vanilloideae</taxon>
        <taxon>Vanilleae</taxon>
        <taxon>Vanilla</taxon>
    </lineage>
</organism>
<evidence type="ECO:0000256" key="5">
    <source>
        <dbReference type="ARBA" id="ARBA00022853"/>
    </source>
</evidence>
<evidence type="ECO:0000256" key="8">
    <source>
        <dbReference type="ARBA" id="ARBA00023242"/>
    </source>
</evidence>
<dbReference type="GO" id="GO:0016787">
    <property type="term" value="F:hydrolase activity"/>
    <property type="evidence" value="ECO:0007669"/>
    <property type="project" value="UniProtKB-KW"/>
</dbReference>
<evidence type="ECO:0000256" key="3">
    <source>
        <dbReference type="ARBA" id="ARBA00022491"/>
    </source>
</evidence>
<feature type="region of interest" description="Disordered" evidence="10">
    <location>
        <begin position="83"/>
        <end position="264"/>
    </location>
</feature>
<feature type="compositionally biased region" description="Acidic residues" evidence="10">
    <location>
        <begin position="182"/>
        <end position="195"/>
    </location>
</feature>
<dbReference type="Pfam" id="PF13912">
    <property type="entry name" value="zf-C2H2_6"/>
    <property type="match status" value="1"/>
</dbReference>
<dbReference type="GO" id="GO:0008270">
    <property type="term" value="F:zinc ion binding"/>
    <property type="evidence" value="ECO:0007669"/>
    <property type="project" value="UniProtKB-KW"/>
</dbReference>
<keyword evidence="7" id="KW-0804">Transcription</keyword>
<comment type="subcellular location">
    <subcellularLocation>
        <location evidence="1">Nucleus</location>
        <location evidence="1">Nucleolus</location>
    </subcellularLocation>
</comment>
<dbReference type="PROSITE" id="PS00028">
    <property type="entry name" value="ZINC_FINGER_C2H2_1"/>
    <property type="match status" value="1"/>
</dbReference>
<evidence type="ECO:0000256" key="10">
    <source>
        <dbReference type="SAM" id="MobiDB-lite"/>
    </source>
</evidence>
<dbReference type="GO" id="GO:0006325">
    <property type="term" value="P:chromatin organization"/>
    <property type="evidence" value="ECO:0007669"/>
    <property type="project" value="UniProtKB-KW"/>
</dbReference>
<evidence type="ECO:0000259" key="11">
    <source>
        <dbReference type="PROSITE" id="PS50157"/>
    </source>
</evidence>
<evidence type="ECO:0000313" key="12">
    <source>
        <dbReference type="EMBL" id="KAG0480703.1"/>
    </source>
</evidence>
<keyword evidence="9" id="KW-0863">Zinc-finger</keyword>
<keyword evidence="9" id="KW-0479">Metal-binding</keyword>
<keyword evidence="4" id="KW-0378">Hydrolase</keyword>
<dbReference type="PROSITE" id="PS50157">
    <property type="entry name" value="ZINC_FINGER_C2H2_2"/>
    <property type="match status" value="1"/>
</dbReference>
<dbReference type="Gene3D" id="2.60.120.340">
    <property type="entry name" value="Nucleoplasmin core domain"/>
    <property type="match status" value="1"/>
</dbReference>
<proteinExistence type="inferred from homology"/>
<dbReference type="AlphaFoldDB" id="A0A835QZB3"/>
<dbReference type="SMART" id="SM00355">
    <property type="entry name" value="ZnF_C2H2"/>
    <property type="match status" value="1"/>
</dbReference>
<evidence type="ECO:0000256" key="1">
    <source>
        <dbReference type="ARBA" id="ARBA00004604"/>
    </source>
</evidence>
<dbReference type="EMBL" id="JADCNL010000005">
    <property type="protein sequence ID" value="KAG0480703.1"/>
    <property type="molecule type" value="Genomic_DNA"/>
</dbReference>
<evidence type="ECO:0000256" key="6">
    <source>
        <dbReference type="ARBA" id="ARBA00023015"/>
    </source>
</evidence>
<evidence type="ECO:0000256" key="9">
    <source>
        <dbReference type="PROSITE-ProRule" id="PRU00042"/>
    </source>
</evidence>
<protein>
    <recommendedName>
        <fullName evidence="11">C2H2-type domain-containing protein</fullName>
    </recommendedName>
</protein>
<sequence length="289" mass="31137">MEFWGIEVKPGQSMKCEPGEHKLLHLSQASLGEIKREKVTENIPIFVKANGQKLVIGTLSSEKCTQIQYDLVFEKVFELSHGSKNTNSDSEDEPPIHGKPNGKTSKTEKGKSMAEIAATGKDDKKDGKPNAKADKKNKVQIQPEKKVVNKHGEDDSDEEEDDGDSMDDSDEDEEMSGGSSDDGLEDDDETSEEDITPEKKRKDASASKTAVPEKKAKVVTPTGNQNQKSVADGKKGGHVATPHPAKQGGKAIQPPKTSGSATCKTCSKSFNSENALQAHKKAKHGATAK</sequence>
<gene>
    <name evidence="12" type="ORF">HPP92_011561</name>
</gene>
<dbReference type="GO" id="GO:0005730">
    <property type="term" value="C:nucleolus"/>
    <property type="evidence" value="ECO:0007669"/>
    <property type="project" value="UniProtKB-SubCell"/>
</dbReference>
<name>A0A835QZB3_VANPL</name>
<dbReference type="InterPro" id="IPR041232">
    <property type="entry name" value="NPL"/>
</dbReference>
<keyword evidence="8" id="KW-0539">Nucleus</keyword>
<evidence type="ECO:0000256" key="4">
    <source>
        <dbReference type="ARBA" id="ARBA00022801"/>
    </source>
</evidence>
<evidence type="ECO:0000256" key="7">
    <source>
        <dbReference type="ARBA" id="ARBA00023163"/>
    </source>
</evidence>
<keyword evidence="9" id="KW-0862">Zinc</keyword>
<evidence type="ECO:0000256" key="2">
    <source>
        <dbReference type="ARBA" id="ARBA00006673"/>
    </source>
</evidence>
<comment type="caution">
    <text evidence="12">The sequence shown here is derived from an EMBL/GenBank/DDBJ whole genome shotgun (WGS) entry which is preliminary data.</text>
</comment>
<reference evidence="12 13" key="1">
    <citation type="journal article" date="2020" name="Nat. Food">
        <title>A phased Vanilla planifolia genome enables genetic improvement of flavour and production.</title>
        <authorList>
            <person name="Hasing T."/>
            <person name="Tang H."/>
            <person name="Brym M."/>
            <person name="Khazi F."/>
            <person name="Huang T."/>
            <person name="Chambers A.H."/>
        </authorList>
    </citation>
    <scope>NUCLEOTIDE SEQUENCE [LARGE SCALE GENOMIC DNA]</scope>
    <source>
        <tissue evidence="12">Leaf</tissue>
    </source>
</reference>
<keyword evidence="13" id="KW-1185">Reference proteome</keyword>
<feature type="domain" description="C2H2-type" evidence="11">
    <location>
        <begin position="261"/>
        <end position="289"/>
    </location>
</feature>
<evidence type="ECO:0000313" key="13">
    <source>
        <dbReference type="Proteomes" id="UP000636800"/>
    </source>
</evidence>
<dbReference type="InterPro" id="IPR013087">
    <property type="entry name" value="Znf_C2H2_type"/>
</dbReference>
<keyword evidence="6" id="KW-0805">Transcription regulation</keyword>